<feature type="domain" description="KRAB" evidence="2">
    <location>
        <begin position="30"/>
        <end position="101"/>
    </location>
</feature>
<dbReference type="PROSITE" id="PS50805">
    <property type="entry name" value="KRAB"/>
    <property type="match status" value="1"/>
</dbReference>
<accession>A0A8J6A8W6</accession>
<comment type="caution">
    <text evidence="3">The sequence shown here is derived from an EMBL/GenBank/DDBJ whole genome shotgun (WGS) entry which is preliminary data.</text>
</comment>
<evidence type="ECO:0000259" key="2">
    <source>
        <dbReference type="PROSITE" id="PS50805"/>
    </source>
</evidence>
<dbReference type="InterPro" id="IPR001909">
    <property type="entry name" value="KRAB"/>
</dbReference>
<dbReference type="EMBL" id="JAGFMF010011719">
    <property type="protein sequence ID" value="KAG8515041.1"/>
    <property type="molecule type" value="Genomic_DNA"/>
</dbReference>
<dbReference type="SMART" id="SM00349">
    <property type="entry name" value="KRAB"/>
    <property type="match status" value="1"/>
</dbReference>
<dbReference type="CDD" id="cd07765">
    <property type="entry name" value="KRAB_A-box"/>
    <property type="match status" value="1"/>
</dbReference>
<evidence type="ECO:0000313" key="3">
    <source>
        <dbReference type="EMBL" id="KAG8515041.1"/>
    </source>
</evidence>
<dbReference type="InterPro" id="IPR050169">
    <property type="entry name" value="Krueppel_C2H2_ZnF"/>
</dbReference>
<organism evidence="3 4">
    <name type="scientific">Galemys pyrenaicus</name>
    <name type="common">Iberian desman</name>
    <name type="synonym">Pyrenean desman</name>
    <dbReference type="NCBI Taxonomy" id="202257"/>
    <lineage>
        <taxon>Eukaryota</taxon>
        <taxon>Metazoa</taxon>
        <taxon>Chordata</taxon>
        <taxon>Craniata</taxon>
        <taxon>Vertebrata</taxon>
        <taxon>Euteleostomi</taxon>
        <taxon>Mammalia</taxon>
        <taxon>Eutheria</taxon>
        <taxon>Laurasiatheria</taxon>
        <taxon>Eulipotyphla</taxon>
        <taxon>Talpidae</taxon>
        <taxon>Galemys</taxon>
    </lineage>
</organism>
<feature type="region of interest" description="Disordered" evidence="1">
    <location>
        <begin position="1"/>
        <end position="27"/>
    </location>
</feature>
<sequence length="102" mass="11485">MRSAWKPETPPRGRGRGPAVQTRVSPQGPVTFGDVAVDFSREEWARLRPAQRELYRRVTLETYGHLVSLGLNISKPDVVSLLEQGKEPWLGRDVRGDLFTGE</sequence>
<reference evidence="3" key="1">
    <citation type="journal article" date="2021" name="Evol. Appl.">
        <title>The genome of the Pyrenean desman and the effects of bottlenecks and inbreeding on the genomic landscape of an endangered species.</title>
        <authorList>
            <person name="Escoda L."/>
            <person name="Castresana J."/>
        </authorList>
    </citation>
    <scope>NUCLEOTIDE SEQUENCE</scope>
    <source>
        <strain evidence="3">IBE-C5619</strain>
    </source>
</reference>
<dbReference type="OrthoDB" id="9664619at2759"/>
<keyword evidence="4" id="KW-1185">Reference proteome</keyword>
<evidence type="ECO:0000313" key="4">
    <source>
        <dbReference type="Proteomes" id="UP000700334"/>
    </source>
</evidence>
<gene>
    <name evidence="3" type="ORF">J0S82_003937</name>
</gene>
<dbReference type="GO" id="GO:0006355">
    <property type="term" value="P:regulation of DNA-templated transcription"/>
    <property type="evidence" value="ECO:0007669"/>
    <property type="project" value="InterPro"/>
</dbReference>
<dbReference type="SUPFAM" id="SSF109640">
    <property type="entry name" value="KRAB domain (Kruppel-associated box)"/>
    <property type="match status" value="1"/>
</dbReference>
<dbReference type="AlphaFoldDB" id="A0A8J6A8W6"/>
<dbReference type="Gene3D" id="6.10.140.140">
    <property type="match status" value="1"/>
</dbReference>
<dbReference type="Pfam" id="PF01352">
    <property type="entry name" value="KRAB"/>
    <property type="match status" value="1"/>
</dbReference>
<dbReference type="InterPro" id="IPR036051">
    <property type="entry name" value="KRAB_dom_sf"/>
</dbReference>
<dbReference type="Proteomes" id="UP000700334">
    <property type="component" value="Unassembled WGS sequence"/>
</dbReference>
<protein>
    <submittedName>
        <fullName evidence="3">Zinc finger protein 140</fullName>
    </submittedName>
</protein>
<dbReference type="PANTHER" id="PTHR23232">
    <property type="entry name" value="KRAB DOMAIN C2H2 ZINC FINGER"/>
    <property type="match status" value="1"/>
</dbReference>
<proteinExistence type="predicted"/>
<name>A0A8J6A8W6_GALPY</name>
<evidence type="ECO:0000256" key="1">
    <source>
        <dbReference type="SAM" id="MobiDB-lite"/>
    </source>
</evidence>
<dbReference type="PANTHER" id="PTHR23232:SF157">
    <property type="entry name" value="ZINC FINGER PROTEIN 525"/>
    <property type="match status" value="1"/>
</dbReference>